<evidence type="ECO:0000313" key="2">
    <source>
        <dbReference type="Proteomes" id="UP000199289"/>
    </source>
</evidence>
<proteinExistence type="predicted"/>
<reference evidence="2" key="1">
    <citation type="submission" date="2016-10" db="EMBL/GenBank/DDBJ databases">
        <authorList>
            <person name="Varghese N."/>
            <person name="Submissions S."/>
        </authorList>
    </citation>
    <scope>NUCLEOTIDE SEQUENCE [LARGE SCALE GENOMIC DNA]</scope>
    <source>
        <strain evidence="2">CGMCC 1.12397</strain>
    </source>
</reference>
<name>A0A1H0XP48_9EURY</name>
<dbReference type="EMBL" id="FNKQ01000001">
    <property type="protein sequence ID" value="SDQ04687.1"/>
    <property type="molecule type" value="Genomic_DNA"/>
</dbReference>
<evidence type="ECO:0008006" key="3">
    <source>
        <dbReference type="Google" id="ProtNLM"/>
    </source>
</evidence>
<protein>
    <recommendedName>
        <fullName evidence="3">ArsR family transcriptional regulator</fullName>
    </recommendedName>
</protein>
<sequence>MSADVTETATKSDYANLVADIVGHPTGAPTVEELEYMSPSIPIGELQSHLRTLEQTGVIELMETDSHTFCRLTNDAWKEFDERGLFPERPWRRQYSRVQKTTKIERLEEIDRPW</sequence>
<dbReference type="RefSeq" id="WP_139172747.1">
    <property type="nucleotide sequence ID" value="NZ_FNKQ01000001.1"/>
</dbReference>
<gene>
    <name evidence="1" type="ORF">SAMN05216278_0061</name>
</gene>
<dbReference type="Gene3D" id="1.10.10.10">
    <property type="entry name" value="Winged helix-like DNA-binding domain superfamily/Winged helix DNA-binding domain"/>
    <property type="match status" value="1"/>
</dbReference>
<dbReference type="OrthoDB" id="195102at2157"/>
<accession>A0A1H0XP48</accession>
<dbReference type="Proteomes" id="UP000199289">
    <property type="component" value="Unassembled WGS sequence"/>
</dbReference>
<evidence type="ECO:0000313" key="1">
    <source>
        <dbReference type="EMBL" id="SDQ04687.1"/>
    </source>
</evidence>
<dbReference type="AlphaFoldDB" id="A0A1H0XP48"/>
<dbReference type="InterPro" id="IPR036388">
    <property type="entry name" value="WH-like_DNA-bd_sf"/>
</dbReference>
<organism evidence="1 2">
    <name type="scientific">Halopelagius longus</name>
    <dbReference type="NCBI Taxonomy" id="1236180"/>
    <lineage>
        <taxon>Archaea</taxon>
        <taxon>Methanobacteriati</taxon>
        <taxon>Methanobacteriota</taxon>
        <taxon>Stenosarchaea group</taxon>
        <taxon>Halobacteria</taxon>
        <taxon>Halobacteriales</taxon>
        <taxon>Haloferacaceae</taxon>
    </lineage>
</organism>